<gene>
    <name evidence="1" type="ORF">CYL18_02975</name>
</gene>
<evidence type="ECO:0000313" key="2">
    <source>
        <dbReference type="Proteomes" id="UP000239663"/>
    </source>
</evidence>
<comment type="caution">
    <text evidence="1">The sequence shown here is derived from an EMBL/GenBank/DDBJ whole genome shotgun (WGS) entry which is preliminary data.</text>
</comment>
<reference evidence="1 2" key="1">
    <citation type="submission" date="2017-12" db="EMBL/GenBank/DDBJ databases">
        <title>Taxonomic description and draft genome of Pradoshia cofamensis Gen. nov., sp. nov., a thermotolerant bacillale isolated from anterior gut of earthworm Eisenia fetida.</title>
        <authorList>
            <person name="Saha T."/>
            <person name="Chakraborty R."/>
        </authorList>
    </citation>
    <scope>NUCLEOTIDE SEQUENCE [LARGE SCALE GENOMIC DNA]</scope>
    <source>
        <strain evidence="1 2">EAG3</strain>
    </source>
</reference>
<dbReference type="Pfam" id="PF06207">
    <property type="entry name" value="DUF1002"/>
    <property type="match status" value="1"/>
</dbReference>
<dbReference type="EMBL" id="PKOZ01000001">
    <property type="protein sequence ID" value="PQD96863.1"/>
    <property type="molecule type" value="Genomic_DNA"/>
</dbReference>
<organism evidence="1 2">
    <name type="scientific">Pradoshia eiseniae</name>
    <dbReference type="NCBI Taxonomy" id="2064768"/>
    <lineage>
        <taxon>Bacteria</taxon>
        <taxon>Bacillati</taxon>
        <taxon>Bacillota</taxon>
        <taxon>Bacilli</taxon>
        <taxon>Bacillales</taxon>
        <taxon>Bacillaceae</taxon>
        <taxon>Pradoshia</taxon>
    </lineage>
</organism>
<dbReference type="Proteomes" id="UP000239663">
    <property type="component" value="Unassembled WGS sequence"/>
</dbReference>
<dbReference type="RefSeq" id="WP_104847958.1">
    <property type="nucleotide sequence ID" value="NZ_PKOZ01000001.1"/>
</dbReference>
<sequence length="290" mass="31570">MKKWIAQMMSAFLIAGFLIPGITHADLQRGDMVVTLGENLTAEQKKLLLAEMDAPDNVDIVTVSNKEEHNYLDGKVASRLIGTKAISSSSITIAKSGSGINVKTKNITWVTEDMYKNALATAGIKDADIYVTAPFEVSGTAALTGLIKAYEVSTDTKISEEQKQAANEEMVETAKLGDQIGTEEATKLVETIKEEIAVNPPANDEELRTIIIQAAEQININLTDAQIQSLIDLFNKLQDLGIDWGAVNEQLNAAKEKVTNFLKSEEGQSFLDKVKSFFVSLIDAIKALFS</sequence>
<protein>
    <submittedName>
        <fullName evidence="1">DUF1002 domain-containing protein</fullName>
    </submittedName>
</protein>
<keyword evidence="2" id="KW-1185">Reference proteome</keyword>
<proteinExistence type="predicted"/>
<dbReference type="OrthoDB" id="9810153at2"/>
<accession>A0A2S7N4E2</accession>
<dbReference type="InterPro" id="IPR009343">
    <property type="entry name" value="DUF1002"/>
</dbReference>
<name>A0A2S7N4E2_9BACI</name>
<evidence type="ECO:0000313" key="1">
    <source>
        <dbReference type="EMBL" id="PQD96863.1"/>
    </source>
</evidence>
<dbReference type="AlphaFoldDB" id="A0A2S7N4E2"/>